<feature type="transmembrane region" description="Helical" evidence="7">
    <location>
        <begin position="212"/>
        <end position="232"/>
    </location>
</feature>
<protein>
    <submittedName>
        <fullName evidence="8">MATE family efflux transporter</fullName>
    </submittedName>
</protein>
<keyword evidence="3" id="KW-1003">Cell membrane</keyword>
<keyword evidence="2" id="KW-0813">Transport</keyword>
<reference evidence="8 9" key="1">
    <citation type="journal article" date="2021" name="Sci. Rep.">
        <title>The distribution of antibiotic resistance genes in chicken gut microbiota commensals.</title>
        <authorList>
            <person name="Juricova H."/>
            <person name="Matiasovicova J."/>
            <person name="Kubasova T."/>
            <person name="Cejkova D."/>
            <person name="Rychlik I."/>
        </authorList>
    </citation>
    <scope>NUCLEOTIDE SEQUENCE [LARGE SCALE GENOMIC DNA]</scope>
    <source>
        <strain evidence="8 9">An564</strain>
    </source>
</reference>
<evidence type="ECO:0000256" key="7">
    <source>
        <dbReference type="SAM" id="Phobius"/>
    </source>
</evidence>
<feature type="transmembrane region" description="Helical" evidence="7">
    <location>
        <begin position="131"/>
        <end position="156"/>
    </location>
</feature>
<evidence type="ECO:0000256" key="1">
    <source>
        <dbReference type="ARBA" id="ARBA00004651"/>
    </source>
</evidence>
<dbReference type="PANTHER" id="PTHR43549:SF3">
    <property type="entry name" value="MULTIDRUG RESISTANCE PROTEIN YPNP-RELATED"/>
    <property type="match status" value="1"/>
</dbReference>
<feature type="transmembrane region" description="Helical" evidence="7">
    <location>
        <begin position="168"/>
        <end position="192"/>
    </location>
</feature>
<feature type="transmembrane region" description="Helical" evidence="7">
    <location>
        <begin position="421"/>
        <end position="441"/>
    </location>
</feature>
<feature type="transmembrane region" description="Helical" evidence="7">
    <location>
        <begin position="96"/>
        <end position="119"/>
    </location>
</feature>
<feature type="transmembrane region" description="Helical" evidence="7">
    <location>
        <begin position="324"/>
        <end position="343"/>
    </location>
</feature>
<feature type="transmembrane region" description="Helical" evidence="7">
    <location>
        <begin position="12"/>
        <end position="33"/>
    </location>
</feature>
<name>A0ABS2GR93_9FIRM</name>
<keyword evidence="5 7" id="KW-1133">Transmembrane helix</keyword>
<proteinExistence type="predicted"/>
<accession>A0ABS2GR93</accession>
<evidence type="ECO:0000313" key="9">
    <source>
        <dbReference type="Proteomes" id="UP000724149"/>
    </source>
</evidence>
<evidence type="ECO:0000313" key="8">
    <source>
        <dbReference type="EMBL" id="MBM6924184.1"/>
    </source>
</evidence>
<sequence>MSVSLREENKMAVRPVFPLLMSMAIPPMISMLIQSLYNIVDSMFVAKIGEDALTAVSLAFPVQTLIVACSVGIGVGVNSYISRSLGREDQEGADSAVAHGLLMAAFVAVLFIIAGQFLLEPFFRLFSDDPAILADAITYTNICLIFCAGSFIHICIEKVFQSTGSMIFPMLLQALGAITNIILDPIMIFGLFGFPAMGVKGAAVATVIGQHTAMLASLLVFLLGKFAVRLDLRNFHFRWKMIRDIASIGIPNSCMNALGSVLVMGLNTILIGFSNTAVSLFGIYYKLQTFVFMPASGLTQGAMPIMGFSYGAGNGKRLQHTLSISLRVCFVIMAVGCVLFMAAPEWLLGLFDASEEMLAIGVPALRIISVSFLPAAIGFILPTMFQAMGQGGYSLIVFLLRQLVITLPAAAILSGPFGLTGIWASFILAESIAAGAALLFYNKLRKKDPVLG</sequence>
<dbReference type="InterPro" id="IPR052031">
    <property type="entry name" value="Membrane_Transporter-Flippase"/>
</dbReference>
<dbReference type="RefSeq" id="WP_204721966.1">
    <property type="nucleotide sequence ID" value="NZ_JACSNR010000011.1"/>
</dbReference>
<dbReference type="PANTHER" id="PTHR43549">
    <property type="entry name" value="MULTIDRUG RESISTANCE PROTEIN YPNP-RELATED"/>
    <property type="match status" value="1"/>
</dbReference>
<keyword evidence="4 7" id="KW-0812">Transmembrane</keyword>
<evidence type="ECO:0000256" key="3">
    <source>
        <dbReference type="ARBA" id="ARBA00022475"/>
    </source>
</evidence>
<dbReference type="EMBL" id="JACSNR010000011">
    <property type="protein sequence ID" value="MBM6924184.1"/>
    <property type="molecule type" value="Genomic_DNA"/>
</dbReference>
<organism evidence="8 9">
    <name type="scientific">Hydrogenoanaerobacterium saccharovorans</name>
    <dbReference type="NCBI Taxonomy" id="474960"/>
    <lineage>
        <taxon>Bacteria</taxon>
        <taxon>Bacillati</taxon>
        <taxon>Bacillota</taxon>
        <taxon>Clostridia</taxon>
        <taxon>Eubacteriales</taxon>
        <taxon>Oscillospiraceae</taxon>
        <taxon>Hydrogenoanaerobacterium</taxon>
    </lineage>
</organism>
<keyword evidence="9" id="KW-1185">Reference proteome</keyword>
<gene>
    <name evidence="8" type="ORF">H9X81_10855</name>
</gene>
<feature type="transmembrane region" description="Helical" evidence="7">
    <location>
        <begin position="253"/>
        <end position="285"/>
    </location>
</feature>
<dbReference type="InterPro" id="IPR002528">
    <property type="entry name" value="MATE_fam"/>
</dbReference>
<dbReference type="NCBIfam" id="TIGR00797">
    <property type="entry name" value="matE"/>
    <property type="match status" value="1"/>
</dbReference>
<dbReference type="CDD" id="cd13144">
    <property type="entry name" value="MATE_like_4"/>
    <property type="match status" value="1"/>
</dbReference>
<keyword evidence="6 7" id="KW-0472">Membrane</keyword>
<dbReference type="InterPro" id="IPR048279">
    <property type="entry name" value="MdtK-like"/>
</dbReference>
<comment type="caution">
    <text evidence="8">The sequence shown here is derived from an EMBL/GenBank/DDBJ whole genome shotgun (WGS) entry which is preliminary data.</text>
</comment>
<comment type="subcellular location">
    <subcellularLocation>
        <location evidence="1">Cell membrane</location>
        <topology evidence="1">Multi-pass membrane protein</topology>
    </subcellularLocation>
</comment>
<evidence type="ECO:0000256" key="4">
    <source>
        <dbReference type="ARBA" id="ARBA00022692"/>
    </source>
</evidence>
<evidence type="ECO:0000256" key="5">
    <source>
        <dbReference type="ARBA" id="ARBA00022989"/>
    </source>
</evidence>
<feature type="transmembrane region" description="Helical" evidence="7">
    <location>
        <begin position="363"/>
        <end position="381"/>
    </location>
</feature>
<feature type="transmembrane region" description="Helical" evidence="7">
    <location>
        <begin position="291"/>
        <end position="312"/>
    </location>
</feature>
<evidence type="ECO:0000256" key="6">
    <source>
        <dbReference type="ARBA" id="ARBA00023136"/>
    </source>
</evidence>
<dbReference type="Pfam" id="PF01554">
    <property type="entry name" value="MatE"/>
    <property type="match status" value="2"/>
</dbReference>
<feature type="transmembrane region" description="Helical" evidence="7">
    <location>
        <begin position="393"/>
        <end position="415"/>
    </location>
</feature>
<dbReference type="PIRSF" id="PIRSF006603">
    <property type="entry name" value="DinF"/>
    <property type="match status" value="1"/>
</dbReference>
<dbReference type="Proteomes" id="UP000724149">
    <property type="component" value="Unassembled WGS sequence"/>
</dbReference>
<evidence type="ECO:0000256" key="2">
    <source>
        <dbReference type="ARBA" id="ARBA00022448"/>
    </source>
</evidence>
<feature type="transmembrane region" description="Helical" evidence="7">
    <location>
        <begin position="53"/>
        <end position="75"/>
    </location>
</feature>